<feature type="region of interest" description="Disordered" evidence="5">
    <location>
        <begin position="1"/>
        <end position="25"/>
    </location>
</feature>
<dbReference type="FunFam" id="3.40.50.300:FF:000016">
    <property type="entry name" value="Oligopeptide ABC transporter ATP-binding component"/>
    <property type="match status" value="1"/>
</dbReference>
<sequence>MSDPSAGAPPDDASPGGAGGPDDPLLAVEGLERHYPVREGFLRRRVGAVRAVDGVDFAVGRGETLGLVGESGCGKSTAAASVLGLEEPTGGSVRFDGREVTDLSGEALARFRRRTAMVFQDPNDSLDPRMTVGESAGEPLAVHGVGRERRRAAVADLFDRVGLARETLDRYPHELSGGQKQRVGLARALSLDPEFVVLDEPVSALDVSVQAEILALLADLGREFDLSVLLVSHDVSVVRAACDRVAVMYAGQLVERGATEAVLGAPQHPYTEALAAAVPTPDPRVDRSGATLSGDVPDAADPPDGCRFHPRCPAVLAPDGTDLTSEEYRAVLDFRAALDAGAVDPERVRGRAGGATAAVEDGDASGDGGTAGGGSTLRGALRAEYGLPAELGDEAAEETVAAAVGEAAAGETAAARERLAGAFSSVCERDDPAFRPTDAGHPAACHRHDG</sequence>
<evidence type="ECO:0000256" key="4">
    <source>
        <dbReference type="ARBA" id="ARBA00022840"/>
    </source>
</evidence>
<evidence type="ECO:0000256" key="5">
    <source>
        <dbReference type="SAM" id="MobiDB-lite"/>
    </source>
</evidence>
<evidence type="ECO:0000313" key="7">
    <source>
        <dbReference type="EMBL" id="ESP89149.1"/>
    </source>
</evidence>
<dbReference type="GO" id="GO:0016887">
    <property type="term" value="F:ATP hydrolysis activity"/>
    <property type="evidence" value="ECO:0007669"/>
    <property type="project" value="InterPro"/>
</dbReference>
<dbReference type="InterPro" id="IPR013563">
    <property type="entry name" value="Oligopep_ABC_C"/>
</dbReference>
<dbReference type="EMBL" id="ASGZ01000017">
    <property type="protein sequence ID" value="ESP89149.1"/>
    <property type="molecule type" value="Genomic_DNA"/>
</dbReference>
<dbReference type="PATRIC" id="fig|1324957.4.peg.1134"/>
<dbReference type="InterPro" id="IPR003439">
    <property type="entry name" value="ABC_transporter-like_ATP-bd"/>
</dbReference>
<dbReference type="eggNOG" id="arCOG00184">
    <property type="taxonomic scope" value="Archaea"/>
</dbReference>
<dbReference type="InterPro" id="IPR027417">
    <property type="entry name" value="P-loop_NTPase"/>
</dbReference>
<accession>V4HMJ3</accession>
<dbReference type="PROSITE" id="PS00211">
    <property type="entry name" value="ABC_TRANSPORTER_1"/>
    <property type="match status" value="1"/>
</dbReference>
<dbReference type="SMART" id="SM00382">
    <property type="entry name" value="AAA"/>
    <property type="match status" value="1"/>
</dbReference>
<keyword evidence="2" id="KW-0813">Transport</keyword>
<dbReference type="NCBIfam" id="TIGR01727">
    <property type="entry name" value="oligo_HPY"/>
    <property type="match status" value="1"/>
</dbReference>
<dbReference type="AlphaFoldDB" id="V4HMJ3"/>
<evidence type="ECO:0000259" key="6">
    <source>
        <dbReference type="PROSITE" id="PS50893"/>
    </source>
</evidence>
<feature type="domain" description="ABC transporter" evidence="6">
    <location>
        <begin position="37"/>
        <end position="275"/>
    </location>
</feature>
<feature type="region of interest" description="Disordered" evidence="5">
    <location>
        <begin position="431"/>
        <end position="450"/>
    </location>
</feature>
<keyword evidence="8" id="KW-1185">Reference proteome</keyword>
<keyword evidence="3" id="KW-0547">Nucleotide-binding</keyword>
<evidence type="ECO:0000313" key="8">
    <source>
        <dbReference type="Proteomes" id="UP000017840"/>
    </source>
</evidence>
<proteinExistence type="inferred from homology"/>
<dbReference type="SUPFAM" id="SSF52540">
    <property type="entry name" value="P-loop containing nucleoside triphosphate hydrolases"/>
    <property type="match status" value="1"/>
</dbReference>
<dbReference type="RefSeq" id="WP_023393704.1">
    <property type="nucleotide sequence ID" value="NZ_ASGZ01000017.1"/>
</dbReference>
<comment type="caution">
    <text evidence="7">The sequence shown here is derived from an EMBL/GenBank/DDBJ whole genome shotgun (WGS) entry which is preliminary data.</text>
</comment>
<dbReference type="GO" id="GO:0015833">
    <property type="term" value="P:peptide transport"/>
    <property type="evidence" value="ECO:0007669"/>
    <property type="project" value="InterPro"/>
</dbReference>
<feature type="region of interest" description="Disordered" evidence="5">
    <location>
        <begin position="349"/>
        <end position="375"/>
    </location>
</feature>
<dbReference type="CDD" id="cd03257">
    <property type="entry name" value="ABC_NikE_OppD_transporters"/>
    <property type="match status" value="1"/>
</dbReference>
<dbReference type="PANTHER" id="PTHR43776">
    <property type="entry name" value="TRANSPORT ATP-BINDING PROTEIN"/>
    <property type="match status" value="1"/>
</dbReference>
<evidence type="ECO:0000256" key="1">
    <source>
        <dbReference type="ARBA" id="ARBA00005417"/>
    </source>
</evidence>
<dbReference type="InterPro" id="IPR003593">
    <property type="entry name" value="AAA+_ATPase"/>
</dbReference>
<comment type="similarity">
    <text evidence="1">Belongs to the ABC transporter superfamily.</text>
</comment>
<dbReference type="Proteomes" id="UP000017840">
    <property type="component" value="Unassembled WGS sequence"/>
</dbReference>
<evidence type="ECO:0000256" key="2">
    <source>
        <dbReference type="ARBA" id="ARBA00022448"/>
    </source>
</evidence>
<dbReference type="InterPro" id="IPR050319">
    <property type="entry name" value="ABC_transp_ATP-bind"/>
</dbReference>
<dbReference type="Pfam" id="PF08352">
    <property type="entry name" value="oligo_HPY"/>
    <property type="match status" value="1"/>
</dbReference>
<dbReference type="Pfam" id="PF00005">
    <property type="entry name" value="ABC_tran"/>
    <property type="match status" value="1"/>
</dbReference>
<dbReference type="PROSITE" id="PS50893">
    <property type="entry name" value="ABC_TRANSPORTER_2"/>
    <property type="match status" value="1"/>
</dbReference>
<feature type="compositionally biased region" description="Gly residues" evidence="5">
    <location>
        <begin position="365"/>
        <end position="375"/>
    </location>
</feature>
<protein>
    <submittedName>
        <fullName evidence="7">Peptide ABC transporter ATPase</fullName>
    </submittedName>
</protein>
<organism evidence="7 8">
    <name type="scientific">Candidatus Halobonum tyrrellensis G22</name>
    <dbReference type="NCBI Taxonomy" id="1324957"/>
    <lineage>
        <taxon>Archaea</taxon>
        <taxon>Methanobacteriati</taxon>
        <taxon>Methanobacteriota</taxon>
        <taxon>Stenosarchaea group</taxon>
        <taxon>Halobacteria</taxon>
        <taxon>Halobacteriales</taxon>
        <taxon>Haloferacaceae</taxon>
        <taxon>Candidatus Halobonum</taxon>
    </lineage>
</organism>
<dbReference type="GO" id="GO:0055085">
    <property type="term" value="P:transmembrane transport"/>
    <property type="evidence" value="ECO:0007669"/>
    <property type="project" value="UniProtKB-ARBA"/>
</dbReference>
<dbReference type="STRING" id="1324957.K933_05583"/>
<evidence type="ECO:0000256" key="3">
    <source>
        <dbReference type="ARBA" id="ARBA00022741"/>
    </source>
</evidence>
<keyword evidence="4" id="KW-0067">ATP-binding</keyword>
<dbReference type="InterPro" id="IPR017871">
    <property type="entry name" value="ABC_transporter-like_CS"/>
</dbReference>
<dbReference type="OrthoDB" id="18209at2157"/>
<dbReference type="Gene3D" id="3.40.50.300">
    <property type="entry name" value="P-loop containing nucleotide triphosphate hydrolases"/>
    <property type="match status" value="1"/>
</dbReference>
<dbReference type="GO" id="GO:0005524">
    <property type="term" value="F:ATP binding"/>
    <property type="evidence" value="ECO:0007669"/>
    <property type="project" value="UniProtKB-KW"/>
</dbReference>
<gene>
    <name evidence="7" type="ORF">K933_05583</name>
</gene>
<name>V4HMJ3_9EURY</name>
<reference evidence="7 8" key="1">
    <citation type="journal article" date="2013" name="Genome Announc.">
        <title>Draft Genome Sequence of 'Candidatus Halobonum tyrrellensis' Strain G22, Isolated from the Hypersaline Waters of Lake Tyrrell, Australia.</title>
        <authorList>
            <person name="Ugalde J.A."/>
            <person name="Narasingarao P."/>
            <person name="Kuo S."/>
            <person name="Podell S."/>
            <person name="Allen E.E."/>
        </authorList>
    </citation>
    <scope>NUCLEOTIDE SEQUENCE [LARGE SCALE GENOMIC DNA]</scope>
    <source>
        <strain evidence="7 8">G22</strain>
    </source>
</reference>
<dbReference type="PANTHER" id="PTHR43776:SF7">
    <property type="entry name" value="D,D-DIPEPTIDE TRANSPORT ATP-BINDING PROTEIN DDPF-RELATED"/>
    <property type="match status" value="1"/>
</dbReference>